<evidence type="ECO:0008006" key="3">
    <source>
        <dbReference type="Google" id="ProtNLM"/>
    </source>
</evidence>
<organism evidence="1 2">
    <name type="scientific">Roseateles paludis</name>
    <dbReference type="NCBI Taxonomy" id="3145238"/>
    <lineage>
        <taxon>Bacteria</taxon>
        <taxon>Pseudomonadati</taxon>
        <taxon>Pseudomonadota</taxon>
        <taxon>Betaproteobacteria</taxon>
        <taxon>Burkholderiales</taxon>
        <taxon>Sphaerotilaceae</taxon>
        <taxon>Roseateles</taxon>
    </lineage>
</organism>
<dbReference type="Gene3D" id="2.60.40.10">
    <property type="entry name" value="Immunoglobulins"/>
    <property type="match status" value="2"/>
</dbReference>
<reference evidence="1 2" key="1">
    <citation type="submission" date="2024-05" db="EMBL/GenBank/DDBJ databases">
        <title>Roseateles sp. DJS-2-20 16S ribosomal RNA gene Genome sequencing and assembly.</title>
        <authorList>
            <person name="Woo H."/>
        </authorList>
    </citation>
    <scope>NUCLEOTIDE SEQUENCE [LARGE SCALE GENOMIC DNA]</scope>
    <source>
        <strain evidence="1 2">DJS-2-20</strain>
    </source>
</reference>
<gene>
    <name evidence="1" type="ORF">ABDJ85_14275</name>
</gene>
<dbReference type="InterPro" id="IPR008964">
    <property type="entry name" value="Invasin/intimin_cell_adhesion"/>
</dbReference>
<dbReference type="InterPro" id="IPR013783">
    <property type="entry name" value="Ig-like_fold"/>
</dbReference>
<dbReference type="RefSeq" id="WP_347705460.1">
    <property type="nucleotide sequence ID" value="NZ_JBDPZD010000004.1"/>
</dbReference>
<evidence type="ECO:0000313" key="2">
    <source>
        <dbReference type="Proteomes" id="UP001495147"/>
    </source>
</evidence>
<dbReference type="EMBL" id="JBDPZD010000004">
    <property type="protein sequence ID" value="MEO3692640.1"/>
    <property type="molecule type" value="Genomic_DNA"/>
</dbReference>
<dbReference type="Proteomes" id="UP001495147">
    <property type="component" value="Unassembled WGS sequence"/>
</dbReference>
<evidence type="ECO:0000313" key="1">
    <source>
        <dbReference type="EMBL" id="MEO3692640.1"/>
    </source>
</evidence>
<comment type="caution">
    <text evidence="1">The sequence shown here is derived from an EMBL/GenBank/DDBJ whole genome shotgun (WGS) entry which is preliminary data.</text>
</comment>
<protein>
    <recommendedName>
        <fullName evidence="3">Big-1 domain-containing protein</fullName>
    </recommendedName>
</protein>
<keyword evidence="2" id="KW-1185">Reference proteome</keyword>
<proteinExistence type="predicted"/>
<sequence>MATVVEFLDMKNLKRWLGQILSGVATVVLVTTLAACGGGGGSAGTPIIGGGGGSAVSTATDLSVAGPATLPNTGADVLTLTVTALGAGNAALVGVETPIAFSVDAGAVITPAGKVTSKSDAKLSATVSLTDRTARTVVVTVTSGTLSKQFKFDVVDSVTGSKVADISLVANKVNVPNNGTEQLLVTATTLDTQRAAAGGAPLLFSVNDPEKSAFVVPSGGATTTGAESGQLLGTVSLGGKLTNRTIAVVATSGTVSRSITFDVVDSNAVTPLAADMSISLSKSTIGNSGGDAVDVVVTAVDSKRNAVAGIDVSFSVDSNAVLVVGNSKTGADGTAKASVTIGADRANRLVTVTAKSGTFTRQASFRVTGAKLQATLQPATLKVGDSGQVQYSLSDVNANPMVGVPISVNGPGSASSATGITDGRGQFIYSYVAAGSGPTPITASAGGATLSSTVQIDAKLSDVPASTNIASATFTVAPTVVSVNAVGSKDNRAELRLLFLSDKNLPVPNVRVRLGLGDNSAGTDGDIGSGKDAVVTSDANGIAVSSFIPGQRASSTDQVKIFACYAKDDTVESIATCPAPRKLVGSLTVVEQPLSISIGTNALIENGSSGLTYVQRFTVLVVDAAGNPKSDVQLTPVLDLPSYYKGDWFYDDIKQSWVWRPVAHCLNEDSAVNGYRNGTIETFGGVSEDVNGNGQLDPRKSDVSIALVGSTKTDASGTAVLRIEYPQNYGSWTEYSIRVGATGVVSPPAFFGRVAKAGDTLFTLTGTEQRTAVPAAKLKEVADPPFKLSPYGQVASCLSPN</sequence>
<dbReference type="SUPFAM" id="SSF49373">
    <property type="entry name" value="Invasin/intimin cell-adhesion fragments"/>
    <property type="match status" value="2"/>
</dbReference>
<accession>A0ABV0G4M4</accession>
<name>A0ABV0G4M4_9BURK</name>